<dbReference type="OMA" id="MQYVNYM"/>
<keyword evidence="3 5" id="KW-0371">Homeobox</keyword>
<dbReference type="InterPro" id="IPR009057">
    <property type="entry name" value="Homeodomain-like_sf"/>
</dbReference>
<evidence type="ECO:0000313" key="9">
    <source>
        <dbReference type="EMBL" id="EFN89712.1"/>
    </source>
</evidence>
<dbReference type="InParanoid" id="E2B3M6"/>
<dbReference type="AlphaFoldDB" id="E2B3M6"/>
<evidence type="ECO:0000256" key="2">
    <source>
        <dbReference type="ARBA" id="ARBA00023125"/>
    </source>
</evidence>
<dbReference type="Pfam" id="PF00046">
    <property type="entry name" value="Homeodomain"/>
    <property type="match status" value="1"/>
</dbReference>
<evidence type="ECO:0000259" key="8">
    <source>
        <dbReference type="PROSITE" id="PS50071"/>
    </source>
</evidence>
<evidence type="ECO:0000256" key="6">
    <source>
        <dbReference type="RuleBase" id="RU000682"/>
    </source>
</evidence>
<sequence length="384" mass="44645">MLSSSISTPFSVRDILNEDQQLGIMDCYPHHQNQAQQQHVHQDYYPYNVVPENNWEIDKFKEQSMPSYQHYSDLNHVHQLSQVVPPYQETSITEDGNIVTSSKTELRKSQSGKRTKRKPRVLFSQTQVYELEQRFKQQRYLSAPEREMLAQSLKLTSTQVKIWFQNRRYKNKRARIEDAEKLQAQSMKSQPLKKISVPILIKDGKPNVQEAYNGPYWPNNIRPDLAAPMQTDFRSNDIRLSPDFRSNSTSEMRIDSSISPEYKSELSSEMAGRSSLSDMLDNRQHVLSAEYRSNFATEASPSVHDCNRLIKTEYKACVSGNEAFPELKQVPADSKQLVSDRRMPMDVSNGDYSFSGYLGPPNYQMQYVNYMEQVPMEQNLQRLW</sequence>
<dbReference type="Proteomes" id="UP000008237">
    <property type="component" value="Unassembled WGS sequence"/>
</dbReference>
<evidence type="ECO:0000256" key="4">
    <source>
        <dbReference type="ARBA" id="ARBA00023242"/>
    </source>
</evidence>
<dbReference type="InterPro" id="IPR020479">
    <property type="entry name" value="HD_metazoa"/>
</dbReference>
<evidence type="ECO:0000256" key="5">
    <source>
        <dbReference type="PROSITE-ProRule" id="PRU00108"/>
    </source>
</evidence>
<dbReference type="KEGG" id="hst:105182482"/>
<dbReference type="PANTHER" id="PTHR24340">
    <property type="entry name" value="HOMEOBOX PROTEIN NKX"/>
    <property type="match status" value="1"/>
</dbReference>
<evidence type="ECO:0000256" key="7">
    <source>
        <dbReference type="SAM" id="MobiDB-lite"/>
    </source>
</evidence>
<name>E2B3M6_HARSA</name>
<keyword evidence="10" id="KW-1185">Reference proteome</keyword>
<feature type="region of interest" description="Disordered" evidence="7">
    <location>
        <begin position="95"/>
        <end position="119"/>
    </location>
</feature>
<feature type="region of interest" description="Disordered" evidence="7">
    <location>
        <begin position="237"/>
        <end position="264"/>
    </location>
</feature>
<dbReference type="STRING" id="610380.E2B3M6"/>
<evidence type="ECO:0000256" key="1">
    <source>
        <dbReference type="ARBA" id="ARBA00004123"/>
    </source>
</evidence>
<dbReference type="GO" id="GO:0030154">
    <property type="term" value="P:cell differentiation"/>
    <property type="evidence" value="ECO:0007669"/>
    <property type="project" value="TreeGrafter"/>
</dbReference>
<dbReference type="PANTHER" id="PTHR24340:SF111">
    <property type="entry name" value="HOMEOBOX DOMAIN-CONTAINING PROTEIN"/>
    <property type="match status" value="1"/>
</dbReference>
<dbReference type="InterPro" id="IPR001356">
    <property type="entry name" value="HD"/>
</dbReference>
<evidence type="ECO:0000256" key="3">
    <source>
        <dbReference type="ARBA" id="ARBA00023155"/>
    </source>
</evidence>
<feature type="compositionally biased region" description="Polar residues" evidence="7">
    <location>
        <begin position="244"/>
        <end position="259"/>
    </location>
</feature>
<organism evidence="10">
    <name type="scientific">Harpegnathos saltator</name>
    <name type="common">Jerdon's jumping ant</name>
    <dbReference type="NCBI Taxonomy" id="610380"/>
    <lineage>
        <taxon>Eukaryota</taxon>
        <taxon>Metazoa</taxon>
        <taxon>Ecdysozoa</taxon>
        <taxon>Arthropoda</taxon>
        <taxon>Hexapoda</taxon>
        <taxon>Insecta</taxon>
        <taxon>Pterygota</taxon>
        <taxon>Neoptera</taxon>
        <taxon>Endopterygota</taxon>
        <taxon>Hymenoptera</taxon>
        <taxon>Apocrita</taxon>
        <taxon>Aculeata</taxon>
        <taxon>Formicoidea</taxon>
        <taxon>Formicidae</taxon>
        <taxon>Ponerinae</taxon>
        <taxon>Ponerini</taxon>
        <taxon>Harpegnathos</taxon>
    </lineage>
</organism>
<dbReference type="PROSITE" id="PS50071">
    <property type="entry name" value="HOMEOBOX_2"/>
    <property type="match status" value="1"/>
</dbReference>
<dbReference type="Gene3D" id="1.10.10.60">
    <property type="entry name" value="Homeodomain-like"/>
    <property type="match status" value="1"/>
</dbReference>
<feature type="domain" description="Homeobox" evidence="8">
    <location>
        <begin position="114"/>
        <end position="174"/>
    </location>
</feature>
<feature type="DNA-binding region" description="Homeobox" evidence="5">
    <location>
        <begin position="116"/>
        <end position="175"/>
    </location>
</feature>
<dbReference type="GO" id="GO:0005634">
    <property type="term" value="C:nucleus"/>
    <property type="evidence" value="ECO:0007669"/>
    <property type="project" value="UniProtKB-SubCell"/>
</dbReference>
<reference evidence="9 10" key="1">
    <citation type="journal article" date="2010" name="Science">
        <title>Genomic comparison of the ants Camponotus floridanus and Harpegnathos saltator.</title>
        <authorList>
            <person name="Bonasio R."/>
            <person name="Zhang G."/>
            <person name="Ye C."/>
            <person name="Mutti N.S."/>
            <person name="Fang X."/>
            <person name="Qin N."/>
            <person name="Donahue G."/>
            <person name="Yang P."/>
            <person name="Li Q."/>
            <person name="Li C."/>
            <person name="Zhang P."/>
            <person name="Huang Z."/>
            <person name="Berger S.L."/>
            <person name="Reinberg D."/>
            <person name="Wang J."/>
            <person name="Liebig J."/>
        </authorList>
    </citation>
    <scope>NUCLEOTIDE SEQUENCE [LARGE SCALE GENOMIC DNA]</scope>
    <source>
        <strain evidence="9 10">R22 G/1</strain>
    </source>
</reference>
<dbReference type="InterPro" id="IPR017970">
    <property type="entry name" value="Homeobox_CS"/>
</dbReference>
<keyword evidence="4 5" id="KW-0539">Nucleus</keyword>
<feature type="compositionally biased region" description="Basic residues" evidence="7">
    <location>
        <begin position="110"/>
        <end position="119"/>
    </location>
</feature>
<dbReference type="GO" id="GO:0000978">
    <property type="term" value="F:RNA polymerase II cis-regulatory region sequence-specific DNA binding"/>
    <property type="evidence" value="ECO:0007669"/>
    <property type="project" value="TreeGrafter"/>
</dbReference>
<evidence type="ECO:0000313" key="10">
    <source>
        <dbReference type="Proteomes" id="UP000008237"/>
    </source>
</evidence>
<dbReference type="CDD" id="cd00086">
    <property type="entry name" value="homeodomain"/>
    <property type="match status" value="1"/>
</dbReference>
<protein>
    <submittedName>
        <fullName evidence="9">Homeobox protein Nkx-2.6</fullName>
    </submittedName>
</protein>
<comment type="subcellular location">
    <subcellularLocation>
        <location evidence="1 5 6">Nucleus</location>
    </subcellularLocation>
</comment>
<dbReference type="SUPFAM" id="SSF46689">
    <property type="entry name" value="Homeodomain-like"/>
    <property type="match status" value="1"/>
</dbReference>
<proteinExistence type="predicted"/>
<accession>E2B3M6</accession>
<gene>
    <name evidence="9" type="ORF">EAI_01028</name>
</gene>
<dbReference type="InterPro" id="IPR050394">
    <property type="entry name" value="Homeobox_NK-like"/>
</dbReference>
<keyword evidence="2 5" id="KW-0238">DNA-binding</keyword>
<dbReference type="OrthoDB" id="6159439at2759"/>
<dbReference type="PhylomeDB" id="E2B3M6"/>
<dbReference type="PRINTS" id="PR00024">
    <property type="entry name" value="HOMEOBOX"/>
</dbReference>
<dbReference type="EMBL" id="GL445358">
    <property type="protein sequence ID" value="EFN89712.1"/>
    <property type="molecule type" value="Genomic_DNA"/>
</dbReference>
<dbReference type="SMART" id="SM00389">
    <property type="entry name" value="HOX"/>
    <property type="match status" value="1"/>
</dbReference>
<dbReference type="PROSITE" id="PS00027">
    <property type="entry name" value="HOMEOBOX_1"/>
    <property type="match status" value="1"/>
</dbReference>
<dbReference type="GO" id="GO:0000981">
    <property type="term" value="F:DNA-binding transcription factor activity, RNA polymerase II-specific"/>
    <property type="evidence" value="ECO:0007669"/>
    <property type="project" value="InterPro"/>
</dbReference>